<keyword evidence="3" id="KW-1185">Reference proteome</keyword>
<reference evidence="2 3" key="1">
    <citation type="submission" date="2018-10" db="EMBL/GenBank/DDBJ databases">
        <title>Bacillus Keqinensis sp. nov., a moderately halophilic bacterium isolated from a saline-alkaline lake.</title>
        <authorList>
            <person name="Wang H."/>
        </authorList>
    </citation>
    <scope>NUCLEOTIDE SEQUENCE [LARGE SCALE GENOMIC DNA]</scope>
    <source>
        <strain evidence="2 3">KQ-3</strain>
    </source>
</reference>
<accession>A0A3M7TNQ2</accession>
<organism evidence="2 3">
    <name type="scientific">Alteribacter keqinensis</name>
    <dbReference type="NCBI Taxonomy" id="2483800"/>
    <lineage>
        <taxon>Bacteria</taxon>
        <taxon>Bacillati</taxon>
        <taxon>Bacillota</taxon>
        <taxon>Bacilli</taxon>
        <taxon>Bacillales</taxon>
        <taxon>Bacillaceae</taxon>
        <taxon>Alteribacter</taxon>
    </lineage>
</organism>
<dbReference type="RefSeq" id="WP_122901171.1">
    <property type="nucleotide sequence ID" value="NZ_RHIB01000003.1"/>
</dbReference>
<proteinExistence type="predicted"/>
<name>A0A3M7TNQ2_9BACI</name>
<evidence type="ECO:0000313" key="2">
    <source>
        <dbReference type="EMBL" id="RNA67082.1"/>
    </source>
</evidence>
<dbReference type="AlphaFoldDB" id="A0A3M7TNQ2"/>
<feature type="signal peptide" evidence="1">
    <location>
        <begin position="1"/>
        <end position="24"/>
    </location>
</feature>
<dbReference type="Pfam" id="PF14167">
    <property type="entry name" value="YfkD"/>
    <property type="match status" value="1"/>
</dbReference>
<keyword evidence="1" id="KW-0732">Signal</keyword>
<evidence type="ECO:0000256" key="1">
    <source>
        <dbReference type="SAM" id="SignalP"/>
    </source>
</evidence>
<comment type="caution">
    <text evidence="2">The sequence shown here is derived from an EMBL/GenBank/DDBJ whole genome shotgun (WGS) entry which is preliminary data.</text>
</comment>
<dbReference type="InterPro" id="IPR025548">
    <property type="entry name" value="YfkD"/>
</dbReference>
<dbReference type="EMBL" id="RHIB01000003">
    <property type="protein sequence ID" value="RNA67082.1"/>
    <property type="molecule type" value="Genomic_DNA"/>
</dbReference>
<dbReference type="OrthoDB" id="2690238at2"/>
<evidence type="ECO:0000313" key="3">
    <source>
        <dbReference type="Proteomes" id="UP000278746"/>
    </source>
</evidence>
<protein>
    <recommendedName>
        <fullName evidence="4">YfkD-like protein</fullName>
    </recommendedName>
</protein>
<sequence>MKRLILLTLAVMICLLSFSTYAFAEGEAEQPKQDENIVPGSAMNISKENTYPNPTQDLPRLHPSDLASELLSTTDIKIENPDLIKMFNESTIKGSKLALGMNVSIFLGQWPLAYDSDETTVNWEFEKVNTNYQDNRGGTAVKPISFNQEQQKKIKGGLTADIPNADMVQKMMMLEAGEKTKMPLSFHTVIGYGTKVERTYNIPTKNVGYLYAYVPAVNEKGKVTYGEVYLRMKGDKRWLEVKNVTQQGIGAWIPIQDYLDFKFITANQPK</sequence>
<evidence type="ECO:0008006" key="4">
    <source>
        <dbReference type="Google" id="ProtNLM"/>
    </source>
</evidence>
<dbReference type="Proteomes" id="UP000278746">
    <property type="component" value="Unassembled WGS sequence"/>
</dbReference>
<feature type="chain" id="PRO_5017937861" description="YfkD-like protein" evidence="1">
    <location>
        <begin position="25"/>
        <end position="270"/>
    </location>
</feature>
<gene>
    <name evidence="2" type="ORF">EBO34_18000</name>
</gene>